<reference evidence="1" key="1">
    <citation type="submission" date="2022-05" db="EMBL/GenBank/DDBJ databases">
        <authorList>
            <person name="Okamura Y."/>
        </authorList>
    </citation>
    <scope>NUCLEOTIDE SEQUENCE</scope>
</reference>
<evidence type="ECO:0000313" key="2">
    <source>
        <dbReference type="Proteomes" id="UP001152562"/>
    </source>
</evidence>
<evidence type="ECO:0000313" key="1">
    <source>
        <dbReference type="EMBL" id="CAH4028693.1"/>
    </source>
</evidence>
<proteinExistence type="predicted"/>
<sequence>MQWHSVVAAISLTSEVLKNSTVILKSDSKTVVSYIKNEGGTRSQMLLKLIKDLLARTGSLNTPSYFPDHLPGMYCVEVDYLPRNRRCAE</sequence>
<dbReference type="CDD" id="cd09275">
    <property type="entry name" value="RNase_HI_RT_DIRS1"/>
    <property type="match status" value="1"/>
</dbReference>
<name>A0A9P0TJX1_PIEBR</name>
<keyword evidence="2" id="KW-1185">Reference proteome</keyword>
<dbReference type="EMBL" id="CALOZG010000005">
    <property type="protein sequence ID" value="CAH4028693.1"/>
    <property type="molecule type" value="Genomic_DNA"/>
</dbReference>
<protein>
    <submittedName>
        <fullName evidence="1">Uncharacterized protein</fullName>
    </submittedName>
</protein>
<dbReference type="Proteomes" id="UP001152562">
    <property type="component" value="Unassembled WGS sequence"/>
</dbReference>
<dbReference type="AlphaFoldDB" id="A0A9P0TJX1"/>
<comment type="caution">
    <text evidence="1">The sequence shown here is derived from an EMBL/GenBank/DDBJ whole genome shotgun (WGS) entry which is preliminary data.</text>
</comment>
<organism evidence="1 2">
    <name type="scientific">Pieris brassicae</name>
    <name type="common">White butterfly</name>
    <name type="synonym">Large white butterfly</name>
    <dbReference type="NCBI Taxonomy" id="7116"/>
    <lineage>
        <taxon>Eukaryota</taxon>
        <taxon>Metazoa</taxon>
        <taxon>Ecdysozoa</taxon>
        <taxon>Arthropoda</taxon>
        <taxon>Hexapoda</taxon>
        <taxon>Insecta</taxon>
        <taxon>Pterygota</taxon>
        <taxon>Neoptera</taxon>
        <taxon>Endopterygota</taxon>
        <taxon>Lepidoptera</taxon>
        <taxon>Glossata</taxon>
        <taxon>Ditrysia</taxon>
        <taxon>Papilionoidea</taxon>
        <taxon>Pieridae</taxon>
        <taxon>Pierinae</taxon>
        <taxon>Pieris</taxon>
    </lineage>
</organism>
<accession>A0A9P0TJX1</accession>
<gene>
    <name evidence="1" type="ORF">PIBRA_LOCUS5500</name>
</gene>